<dbReference type="PANTHER" id="PTHR14315">
    <property type="entry name" value="SPOT14 FAMILY MEMBER"/>
    <property type="match status" value="1"/>
</dbReference>
<evidence type="ECO:0000256" key="6">
    <source>
        <dbReference type="SAM" id="MobiDB-lite"/>
    </source>
</evidence>
<dbReference type="Proteomes" id="UP000681720">
    <property type="component" value="Unassembled WGS sequence"/>
</dbReference>
<dbReference type="OrthoDB" id="5951908at2759"/>
<dbReference type="EMBL" id="CAJOBF010003332">
    <property type="protein sequence ID" value="CAF4085935.1"/>
    <property type="molecule type" value="Genomic_DNA"/>
</dbReference>
<dbReference type="EMBL" id="CAJOBJ010072843">
    <property type="protein sequence ID" value="CAF4467935.1"/>
    <property type="molecule type" value="Genomic_DNA"/>
</dbReference>
<evidence type="ECO:0000256" key="4">
    <source>
        <dbReference type="ARBA" id="ARBA00022490"/>
    </source>
</evidence>
<accession>A0A816ARV0</accession>
<evidence type="ECO:0000256" key="5">
    <source>
        <dbReference type="ARBA" id="ARBA00023242"/>
    </source>
</evidence>
<dbReference type="Pfam" id="PF07084">
    <property type="entry name" value="Spot_14"/>
    <property type="match status" value="1"/>
</dbReference>
<dbReference type="GO" id="GO:0005829">
    <property type="term" value="C:cytosol"/>
    <property type="evidence" value="ECO:0007669"/>
    <property type="project" value="TreeGrafter"/>
</dbReference>
<keyword evidence="5" id="KW-0539">Nucleus</keyword>
<comment type="similarity">
    <text evidence="3">Belongs to the SPOT14 family.</text>
</comment>
<comment type="caution">
    <text evidence="7">The sequence shown here is derived from an EMBL/GenBank/DDBJ whole genome shotgun (WGS) entry which is preliminary data.</text>
</comment>
<evidence type="ECO:0000313" key="8">
    <source>
        <dbReference type="EMBL" id="CAF4085935.1"/>
    </source>
</evidence>
<keyword evidence="4" id="KW-0963">Cytoplasm</keyword>
<dbReference type="GO" id="GO:0005634">
    <property type="term" value="C:nucleus"/>
    <property type="evidence" value="ECO:0007669"/>
    <property type="project" value="UniProtKB-SubCell"/>
</dbReference>
<evidence type="ECO:0000313" key="7">
    <source>
        <dbReference type="EMBL" id="CAF1600547.1"/>
    </source>
</evidence>
<reference evidence="7" key="1">
    <citation type="submission" date="2021-02" db="EMBL/GenBank/DDBJ databases">
        <authorList>
            <person name="Nowell W R."/>
        </authorList>
    </citation>
    <scope>NUCLEOTIDE SEQUENCE</scope>
</reference>
<dbReference type="Proteomes" id="UP000663834">
    <property type="component" value="Unassembled WGS sequence"/>
</dbReference>
<evidence type="ECO:0000256" key="2">
    <source>
        <dbReference type="ARBA" id="ARBA00004496"/>
    </source>
</evidence>
<organism evidence="7 10">
    <name type="scientific">Rotaria magnacalcarata</name>
    <dbReference type="NCBI Taxonomy" id="392030"/>
    <lineage>
        <taxon>Eukaryota</taxon>
        <taxon>Metazoa</taxon>
        <taxon>Spiralia</taxon>
        <taxon>Gnathifera</taxon>
        <taxon>Rotifera</taxon>
        <taxon>Eurotatoria</taxon>
        <taxon>Bdelloidea</taxon>
        <taxon>Philodinida</taxon>
        <taxon>Philodinidae</taxon>
        <taxon>Rotaria</taxon>
    </lineage>
</organism>
<comment type="subcellular location">
    <subcellularLocation>
        <location evidence="2">Cytoplasm</location>
    </subcellularLocation>
    <subcellularLocation>
        <location evidence="1">Nucleus</location>
    </subcellularLocation>
</comment>
<dbReference type="InterPro" id="IPR053719">
    <property type="entry name" value="Lipogen_MT_Stabilize_sf"/>
</dbReference>
<gene>
    <name evidence="9" type="ORF">GIL414_LOCUS33195</name>
    <name evidence="7" type="ORF">KQP761_LOCUS22226</name>
    <name evidence="8" type="ORF">UXM345_LOCUS21371</name>
</gene>
<evidence type="ECO:0000313" key="10">
    <source>
        <dbReference type="Proteomes" id="UP000663834"/>
    </source>
</evidence>
<sequence length="230" mass="25952">MKLENSTRSAMTSKDSSSNLCSQQQINIKLTRQYSSSSMIQRRNQNVAYPRRQNIPATSSDLLNHSSSSTFVVPLLNGAMNEFFQATKIMEDEVMLPSRLKDMPVDETILDNLVQPNSWHELYSFVRDVRNQLTRSNPFFDSDSIATKQQIKDPSDDEGILIASYDTTQNSSASSTVSSDELEQSTTSSVASFDTIKDDLKHHFFGLIESLDTLKTLASRVTDKYREDQV</sequence>
<dbReference type="PANTHER" id="PTHR14315:SF17">
    <property type="entry name" value="MIP21584P"/>
    <property type="match status" value="1"/>
</dbReference>
<dbReference type="GO" id="GO:0046890">
    <property type="term" value="P:regulation of lipid biosynthetic process"/>
    <property type="evidence" value="ECO:0007669"/>
    <property type="project" value="TreeGrafter"/>
</dbReference>
<dbReference type="Proteomes" id="UP000663842">
    <property type="component" value="Unassembled WGS sequence"/>
</dbReference>
<feature type="region of interest" description="Disordered" evidence="6">
    <location>
        <begin position="1"/>
        <end position="22"/>
    </location>
</feature>
<dbReference type="EMBL" id="CAJNOW010011672">
    <property type="protein sequence ID" value="CAF1600547.1"/>
    <property type="molecule type" value="Genomic_DNA"/>
</dbReference>
<evidence type="ECO:0000256" key="3">
    <source>
        <dbReference type="ARBA" id="ARBA00009488"/>
    </source>
</evidence>
<protein>
    <submittedName>
        <fullName evidence="7">Uncharacterized protein</fullName>
    </submittedName>
</protein>
<dbReference type="Gene3D" id="6.10.140.1610">
    <property type="match status" value="1"/>
</dbReference>
<name>A0A816ARV0_9BILA</name>
<proteinExistence type="inferred from homology"/>
<evidence type="ECO:0000313" key="9">
    <source>
        <dbReference type="EMBL" id="CAF4467935.1"/>
    </source>
</evidence>
<dbReference type="InterPro" id="IPR009786">
    <property type="entry name" value="Spot_14"/>
</dbReference>
<evidence type="ECO:0000256" key="1">
    <source>
        <dbReference type="ARBA" id="ARBA00004123"/>
    </source>
</evidence>
<dbReference type="AlphaFoldDB" id="A0A816ARV0"/>